<accession>A0ABT9CJ00</accession>
<proteinExistence type="predicted"/>
<evidence type="ECO:0000313" key="2">
    <source>
        <dbReference type="EMBL" id="MDO7908860.1"/>
    </source>
</evidence>
<feature type="chain" id="PRO_5045449087" evidence="1">
    <location>
        <begin position="26"/>
        <end position="157"/>
    </location>
</feature>
<evidence type="ECO:0000256" key="1">
    <source>
        <dbReference type="SAM" id="SignalP"/>
    </source>
</evidence>
<dbReference type="RefSeq" id="WP_305026083.1">
    <property type="nucleotide sequence ID" value="NZ_JAUQTB010000025.1"/>
</dbReference>
<evidence type="ECO:0000313" key="3">
    <source>
        <dbReference type="Proteomes" id="UP001240171"/>
    </source>
</evidence>
<feature type="signal peptide" evidence="1">
    <location>
        <begin position="1"/>
        <end position="25"/>
    </location>
</feature>
<organism evidence="2 3">
    <name type="scientific">Paenibacillus lacisoli</name>
    <dbReference type="NCBI Taxonomy" id="3064525"/>
    <lineage>
        <taxon>Bacteria</taxon>
        <taxon>Bacillati</taxon>
        <taxon>Bacillota</taxon>
        <taxon>Bacilli</taxon>
        <taxon>Bacillales</taxon>
        <taxon>Paenibacillaceae</taxon>
        <taxon>Paenibacillus</taxon>
    </lineage>
</organism>
<keyword evidence="1" id="KW-0732">Signal</keyword>
<keyword evidence="3" id="KW-1185">Reference proteome</keyword>
<name>A0ABT9CJ00_9BACL</name>
<comment type="caution">
    <text evidence="2">The sequence shown here is derived from an EMBL/GenBank/DDBJ whole genome shotgun (WGS) entry which is preliminary data.</text>
</comment>
<sequence length="157" mass="17345">MKKYVIPAALSSMIAVSLLASPTHADALTNSEADSSYPISQNQTNSLITPMEDNGDVFSDYVTIDGVKNQSFYYTGKASPEKVRIYLNNPSKKTIRYTLYSPKDVIWMNNRTLAPGESATTEITLNSTHGGSWRFNFSTSDGSTAKIWLSVRDHLPL</sequence>
<gene>
    <name evidence="2" type="ORF">Q5741_20970</name>
</gene>
<reference evidence="2 3" key="1">
    <citation type="submission" date="2023-07" db="EMBL/GenBank/DDBJ databases">
        <title>Paenibacillus sp. JX-17 nov. isolated from soil.</title>
        <authorList>
            <person name="Wan Y."/>
            <person name="Liu B."/>
        </authorList>
    </citation>
    <scope>NUCLEOTIDE SEQUENCE [LARGE SCALE GENOMIC DNA]</scope>
    <source>
        <strain evidence="2 3">JX-17</strain>
    </source>
</reference>
<dbReference type="EMBL" id="JAUQTB010000025">
    <property type="protein sequence ID" value="MDO7908860.1"/>
    <property type="molecule type" value="Genomic_DNA"/>
</dbReference>
<protein>
    <submittedName>
        <fullName evidence="2">Uncharacterized protein</fullName>
    </submittedName>
</protein>
<dbReference type="Proteomes" id="UP001240171">
    <property type="component" value="Unassembled WGS sequence"/>
</dbReference>